<evidence type="ECO:0000259" key="5">
    <source>
        <dbReference type="Pfam" id="PF13407"/>
    </source>
</evidence>
<dbReference type="Proteomes" id="UP000590225">
    <property type="component" value="Unassembled WGS sequence"/>
</dbReference>
<dbReference type="Gene3D" id="3.40.50.2300">
    <property type="match status" value="2"/>
</dbReference>
<comment type="subcellular location">
    <subcellularLocation>
        <location evidence="1">Cell envelope</location>
    </subcellularLocation>
</comment>
<evidence type="ECO:0000313" key="7">
    <source>
        <dbReference type="EMBL" id="NUU13741.1"/>
    </source>
</evidence>
<dbReference type="EMBL" id="JABMCE010000070">
    <property type="protein sequence ID" value="NUU13741.1"/>
    <property type="molecule type" value="Genomic_DNA"/>
</dbReference>
<dbReference type="SUPFAM" id="SSF53822">
    <property type="entry name" value="Periplasmic binding protein-like I"/>
    <property type="match status" value="1"/>
</dbReference>
<accession>A0AAW3TBZ2</accession>
<evidence type="ECO:0000256" key="1">
    <source>
        <dbReference type="ARBA" id="ARBA00004196"/>
    </source>
</evidence>
<dbReference type="EMBL" id="JACGXP010000004">
    <property type="protein sequence ID" value="MBA8991548.1"/>
    <property type="molecule type" value="Genomic_DNA"/>
</dbReference>
<comment type="caution">
    <text evidence="6">The sequence shown here is derived from an EMBL/GenBank/DDBJ whole genome shotgun (WGS) entry which is preliminary data.</text>
</comment>
<proteinExistence type="inferred from homology"/>
<feature type="signal peptide" evidence="4">
    <location>
        <begin position="1"/>
        <end position="35"/>
    </location>
</feature>
<organism evidence="6 9">
    <name type="scientific">Curtobacterium pusillum</name>
    <dbReference type="NCBI Taxonomy" id="69373"/>
    <lineage>
        <taxon>Bacteria</taxon>
        <taxon>Bacillati</taxon>
        <taxon>Actinomycetota</taxon>
        <taxon>Actinomycetes</taxon>
        <taxon>Micrococcales</taxon>
        <taxon>Microbacteriaceae</taxon>
        <taxon>Curtobacterium</taxon>
    </lineage>
</organism>
<evidence type="ECO:0000256" key="4">
    <source>
        <dbReference type="SAM" id="SignalP"/>
    </source>
</evidence>
<dbReference type="PANTHER" id="PTHR46847:SF1">
    <property type="entry name" value="D-ALLOSE-BINDING PERIPLASMIC PROTEIN-RELATED"/>
    <property type="match status" value="1"/>
</dbReference>
<keyword evidence="3 4" id="KW-0732">Signal</keyword>
<gene>
    <name evidence="6" type="ORF">FHW23_002817</name>
    <name evidence="7" type="ORF">HP507_07835</name>
</gene>
<reference evidence="6 9" key="2">
    <citation type="submission" date="2020-07" db="EMBL/GenBank/DDBJ databases">
        <title>Above-ground endophytic microbial communities from plants in different locations in the United States.</title>
        <authorList>
            <person name="Frank C."/>
        </authorList>
    </citation>
    <scope>NUCLEOTIDE SEQUENCE [LARGE SCALE GENOMIC DNA]</scope>
    <source>
        <strain evidence="6 9">WPL5_2</strain>
    </source>
</reference>
<dbReference type="Pfam" id="PF13407">
    <property type="entry name" value="Peripla_BP_4"/>
    <property type="match status" value="1"/>
</dbReference>
<dbReference type="InterPro" id="IPR028082">
    <property type="entry name" value="Peripla_BP_I"/>
</dbReference>
<name>A0AAW3TBZ2_9MICO</name>
<evidence type="ECO:0000313" key="6">
    <source>
        <dbReference type="EMBL" id="MBA8991548.1"/>
    </source>
</evidence>
<sequence length="387" mass="40009">MTTEHTQGARQRIAAIALATALLTALAGCSTVSSASSTASSSTADSTLSAKVEKLESPQSSYKVPTASIPDIASLRGKTVYWVPFVETSQFLVTGKALTAALKSVGVSVQICNGNSNPSTINGCISQATSADAGAIITESVPYALAANTLTAAQQKGIPVLVTDQVPDGAHPGSSTLAYLTDPASDELKAIADWIIVDSGGKADVVVTQDTDSPSTKQYIAAAKKEFASQCPACTVTTNPVSSANFSLIPSSTSSVLLKNPDADYVISEFDQFLQPVQGGVQQSGRAASIKGASTAATIGGGLAMLKNKNFLSVDAGQAVAYQGWAEADAALRLMTKQTVPSYDIPFRLFTRDNVGDIALTSAAEASGEWYGPADFTTRFEKLWGSN</sequence>
<evidence type="ECO:0000256" key="2">
    <source>
        <dbReference type="ARBA" id="ARBA00007639"/>
    </source>
</evidence>
<protein>
    <submittedName>
        <fullName evidence="6">Ribose transport system substrate-binding protein</fullName>
    </submittedName>
</protein>
<dbReference type="AlphaFoldDB" id="A0AAW3TBZ2"/>
<evidence type="ECO:0000256" key="3">
    <source>
        <dbReference type="ARBA" id="ARBA00022729"/>
    </source>
</evidence>
<feature type="domain" description="Periplasmic binding protein" evidence="5">
    <location>
        <begin position="83"/>
        <end position="337"/>
    </location>
</feature>
<dbReference type="PANTHER" id="PTHR46847">
    <property type="entry name" value="D-ALLOSE-BINDING PERIPLASMIC PROTEIN-RELATED"/>
    <property type="match status" value="1"/>
</dbReference>
<feature type="chain" id="PRO_5043385873" evidence="4">
    <location>
        <begin position="36"/>
        <end position="387"/>
    </location>
</feature>
<dbReference type="GO" id="GO:0030313">
    <property type="term" value="C:cell envelope"/>
    <property type="evidence" value="ECO:0007669"/>
    <property type="project" value="UniProtKB-SubCell"/>
</dbReference>
<dbReference type="InterPro" id="IPR025997">
    <property type="entry name" value="SBP_2_dom"/>
</dbReference>
<keyword evidence="8" id="KW-1185">Reference proteome</keyword>
<dbReference type="RefSeq" id="WP_175351219.1">
    <property type="nucleotide sequence ID" value="NZ_BAAAWQ010000001.1"/>
</dbReference>
<evidence type="ECO:0000313" key="9">
    <source>
        <dbReference type="Proteomes" id="UP000590225"/>
    </source>
</evidence>
<comment type="similarity">
    <text evidence="2">Belongs to the bacterial solute-binding protein 2 family.</text>
</comment>
<evidence type="ECO:0000313" key="8">
    <source>
        <dbReference type="Proteomes" id="UP000573001"/>
    </source>
</evidence>
<dbReference type="Proteomes" id="UP000573001">
    <property type="component" value="Unassembled WGS sequence"/>
</dbReference>
<reference evidence="7 8" key="1">
    <citation type="submission" date="2020-05" db="EMBL/GenBank/DDBJ databases">
        <title>Genome Sequencing of Type Strains.</title>
        <authorList>
            <person name="Lemaire J.F."/>
            <person name="Inderbitzin P."/>
            <person name="Gregorio O.A."/>
            <person name="Collins S.B."/>
            <person name="Wespe N."/>
            <person name="Knight-Connoni V."/>
        </authorList>
    </citation>
    <scope>NUCLEOTIDE SEQUENCE [LARGE SCALE GENOMIC DNA]</scope>
    <source>
        <strain evidence="7 8">ATCC 19096</strain>
    </source>
</reference>
<dbReference type="GO" id="GO:0030246">
    <property type="term" value="F:carbohydrate binding"/>
    <property type="evidence" value="ECO:0007669"/>
    <property type="project" value="UniProtKB-ARBA"/>
</dbReference>